<evidence type="ECO:0000313" key="2">
    <source>
        <dbReference type="Proteomes" id="UP001283361"/>
    </source>
</evidence>
<proteinExistence type="predicted"/>
<organism evidence="1 2">
    <name type="scientific">Elysia crispata</name>
    <name type="common">lettuce slug</name>
    <dbReference type="NCBI Taxonomy" id="231223"/>
    <lineage>
        <taxon>Eukaryota</taxon>
        <taxon>Metazoa</taxon>
        <taxon>Spiralia</taxon>
        <taxon>Lophotrochozoa</taxon>
        <taxon>Mollusca</taxon>
        <taxon>Gastropoda</taxon>
        <taxon>Heterobranchia</taxon>
        <taxon>Euthyneura</taxon>
        <taxon>Panpulmonata</taxon>
        <taxon>Sacoglossa</taxon>
        <taxon>Placobranchoidea</taxon>
        <taxon>Plakobranchidae</taxon>
        <taxon>Elysia</taxon>
    </lineage>
</organism>
<name>A0AAE1AAJ9_9GAST</name>
<accession>A0AAE1AAJ9</accession>
<sequence>MPIHVVRIPMKLFWPVLHCLKREDIREATNVATLAATGLMEYSYFGPKGKLPYLLHPANWRGCSNPAASPSASVRITLQVQRGCSNPAASPSASVSDQIDKGLSASSLHVLQDHKPVSIKIMQSTLECLNIKIYDWVIRIPPPLLNLPASPPCARPGLGRKGQEFFGASVADEKRSGVLWGLCSWGEKLTRKGQEFFGASVADEKRSGVLWGKCS</sequence>
<dbReference type="EMBL" id="JAWDGP010002436">
    <property type="protein sequence ID" value="KAK3783147.1"/>
    <property type="molecule type" value="Genomic_DNA"/>
</dbReference>
<comment type="caution">
    <text evidence="1">The sequence shown here is derived from an EMBL/GenBank/DDBJ whole genome shotgun (WGS) entry which is preliminary data.</text>
</comment>
<evidence type="ECO:0000313" key="1">
    <source>
        <dbReference type="EMBL" id="KAK3783147.1"/>
    </source>
</evidence>
<dbReference type="AlphaFoldDB" id="A0AAE1AAJ9"/>
<dbReference type="Proteomes" id="UP001283361">
    <property type="component" value="Unassembled WGS sequence"/>
</dbReference>
<gene>
    <name evidence="1" type="ORF">RRG08_046941</name>
</gene>
<protein>
    <submittedName>
        <fullName evidence="1">Uncharacterized protein</fullName>
    </submittedName>
</protein>
<reference evidence="1" key="1">
    <citation type="journal article" date="2023" name="G3 (Bethesda)">
        <title>A reference genome for the long-term kleptoplast-retaining sea slug Elysia crispata morphotype clarki.</title>
        <authorList>
            <person name="Eastman K.E."/>
            <person name="Pendleton A.L."/>
            <person name="Shaikh M.A."/>
            <person name="Suttiyut T."/>
            <person name="Ogas R."/>
            <person name="Tomko P."/>
            <person name="Gavelis G."/>
            <person name="Widhalm J.R."/>
            <person name="Wisecaver J.H."/>
        </authorList>
    </citation>
    <scope>NUCLEOTIDE SEQUENCE</scope>
    <source>
        <strain evidence="1">ECLA1</strain>
    </source>
</reference>
<keyword evidence="2" id="KW-1185">Reference proteome</keyword>